<dbReference type="Proteomes" id="UP001365846">
    <property type="component" value="Unassembled WGS sequence"/>
</dbReference>
<dbReference type="SUPFAM" id="SSF54631">
    <property type="entry name" value="CBS-domain pair"/>
    <property type="match status" value="1"/>
</dbReference>
<dbReference type="InterPro" id="IPR007065">
    <property type="entry name" value="HPP"/>
</dbReference>
<reference evidence="4 5" key="1">
    <citation type="submission" date="2024-03" db="EMBL/GenBank/DDBJ databases">
        <title>Novel species of the genus Variovorax.</title>
        <authorList>
            <person name="Liu Q."/>
            <person name="Xin Y.-H."/>
        </authorList>
    </citation>
    <scope>NUCLEOTIDE SEQUENCE [LARGE SCALE GENOMIC DNA]</scope>
    <source>
        <strain evidence="4 5">KACC 18899</strain>
    </source>
</reference>
<evidence type="ECO:0000313" key="5">
    <source>
        <dbReference type="Proteomes" id="UP001365846"/>
    </source>
</evidence>
<keyword evidence="2" id="KW-0472">Membrane</keyword>
<accession>A0ABU8VCF9</accession>
<evidence type="ECO:0000259" key="3">
    <source>
        <dbReference type="PROSITE" id="PS51371"/>
    </source>
</evidence>
<feature type="domain" description="CBS" evidence="3">
    <location>
        <begin position="235"/>
        <end position="292"/>
    </location>
</feature>
<proteinExistence type="predicted"/>
<keyword evidence="5" id="KW-1185">Reference proteome</keyword>
<keyword evidence="2" id="KW-1133">Transmembrane helix</keyword>
<dbReference type="Gene3D" id="3.10.580.10">
    <property type="entry name" value="CBS-domain"/>
    <property type="match status" value="1"/>
</dbReference>
<dbReference type="SMART" id="SM00116">
    <property type="entry name" value="CBS"/>
    <property type="match status" value="2"/>
</dbReference>
<dbReference type="EMBL" id="JBBKZU010000003">
    <property type="protein sequence ID" value="MEJ8811296.1"/>
    <property type="molecule type" value="Genomic_DNA"/>
</dbReference>
<keyword evidence="2" id="KW-0812">Transmembrane</keyword>
<protein>
    <submittedName>
        <fullName evidence="4">HPP family protein</fullName>
    </submittedName>
</protein>
<dbReference type="InterPro" id="IPR000644">
    <property type="entry name" value="CBS_dom"/>
</dbReference>
<evidence type="ECO:0000256" key="1">
    <source>
        <dbReference type="PROSITE-ProRule" id="PRU00703"/>
    </source>
</evidence>
<feature type="transmembrane region" description="Helical" evidence="2">
    <location>
        <begin position="79"/>
        <end position="99"/>
    </location>
</feature>
<keyword evidence="1" id="KW-0129">CBS domain</keyword>
<name>A0ABU8VCF9_9BURK</name>
<evidence type="ECO:0000256" key="2">
    <source>
        <dbReference type="SAM" id="Phobius"/>
    </source>
</evidence>
<sequence length="377" mass="41223">MRFETLSTFARAWIPGPTSANAQERLRATLGAGVGLLFTALICHWLTGTPSNAPWLIAPMGASAVLVFALPASPLAQPWPVIGGNTIAALVGIACVNWLPDGVWLDAFATALAIGVMFSLRCLHPPGGAAALLIVLTHTTQFSFAFFPTLVNSMLLVLAGVAYNSLTGRRYPHVQIAPKPSAADSRLSSVDIDAVLARYNQVLDISRDDLESLIRQTEIESWHRRLGTVHCADLMSRDLAYVEFGTPLQEAWSLMHERRIKALPVVDRTRRVVGIITQADFFRHIDLQHHEGIGGRLRDFIRATRTVMSSKPEVVGQIMTRQVRVASQDRPLAELVPLFSEGGHHHIPIIDADKRLVGMITQSDFVRALYRAVGPGA</sequence>
<dbReference type="CDD" id="cd04600">
    <property type="entry name" value="CBS_pair_HPP_assoc"/>
    <property type="match status" value="1"/>
</dbReference>
<dbReference type="PANTHER" id="PTHR33741">
    <property type="entry name" value="TRANSMEMBRANE PROTEIN DDB_G0269096-RELATED"/>
    <property type="match status" value="1"/>
</dbReference>
<feature type="transmembrane region" description="Helical" evidence="2">
    <location>
        <begin position="53"/>
        <end position="72"/>
    </location>
</feature>
<dbReference type="RefSeq" id="WP_340356597.1">
    <property type="nucleotide sequence ID" value="NZ_JBBKZU010000003.1"/>
</dbReference>
<dbReference type="InterPro" id="IPR046342">
    <property type="entry name" value="CBS_dom_sf"/>
</dbReference>
<gene>
    <name evidence="4" type="ORF">WKW77_09475</name>
</gene>
<comment type="caution">
    <text evidence="4">The sequence shown here is derived from an EMBL/GenBank/DDBJ whole genome shotgun (WGS) entry which is preliminary data.</text>
</comment>
<evidence type="ECO:0000313" key="4">
    <source>
        <dbReference type="EMBL" id="MEJ8811296.1"/>
    </source>
</evidence>
<dbReference type="PROSITE" id="PS51371">
    <property type="entry name" value="CBS"/>
    <property type="match status" value="2"/>
</dbReference>
<organism evidence="4 5">
    <name type="scientific">Variovorax ureilyticus</name>
    <dbReference type="NCBI Taxonomy" id="1836198"/>
    <lineage>
        <taxon>Bacteria</taxon>
        <taxon>Pseudomonadati</taxon>
        <taxon>Pseudomonadota</taxon>
        <taxon>Betaproteobacteria</taxon>
        <taxon>Burkholderiales</taxon>
        <taxon>Comamonadaceae</taxon>
        <taxon>Variovorax</taxon>
    </lineage>
</organism>
<feature type="transmembrane region" description="Helical" evidence="2">
    <location>
        <begin position="144"/>
        <end position="163"/>
    </location>
</feature>
<dbReference type="PANTHER" id="PTHR33741:SF5">
    <property type="entry name" value="TRANSMEMBRANE PROTEIN DDB_G0269096-RELATED"/>
    <property type="match status" value="1"/>
</dbReference>
<feature type="transmembrane region" description="Helical" evidence="2">
    <location>
        <begin position="28"/>
        <end position="47"/>
    </location>
</feature>
<dbReference type="InterPro" id="IPR058581">
    <property type="entry name" value="TM_HPP"/>
</dbReference>
<dbReference type="Pfam" id="PF00571">
    <property type="entry name" value="CBS"/>
    <property type="match status" value="2"/>
</dbReference>
<dbReference type="Pfam" id="PF04982">
    <property type="entry name" value="TM_HPP"/>
    <property type="match status" value="1"/>
</dbReference>
<feature type="domain" description="CBS" evidence="3">
    <location>
        <begin position="319"/>
        <end position="376"/>
    </location>
</feature>